<feature type="compositionally biased region" description="Pro residues" evidence="1">
    <location>
        <begin position="26"/>
        <end position="41"/>
    </location>
</feature>
<dbReference type="Proteomes" id="UP000799779">
    <property type="component" value="Unassembled WGS sequence"/>
</dbReference>
<gene>
    <name evidence="2" type="ORF">P154DRAFT_540666</name>
</gene>
<dbReference type="AlphaFoldDB" id="A0A6A5VZ53"/>
<evidence type="ECO:0000313" key="3">
    <source>
        <dbReference type="Proteomes" id="UP000799779"/>
    </source>
</evidence>
<keyword evidence="3" id="KW-1185">Reference proteome</keyword>
<sequence>MSIPLSAPDAPDAPGTRNALITPNAPGNPPDAPNSTTPPTPHMLVYRVVSIQHEPPTVVAQVRHEDFRFETLEFSRDFFCTLGGATDILWCFLQDGTRVQDKNDLQEMVHRVLGSRD</sequence>
<protein>
    <submittedName>
        <fullName evidence="2">Uncharacterized protein</fullName>
    </submittedName>
</protein>
<evidence type="ECO:0000256" key="1">
    <source>
        <dbReference type="SAM" id="MobiDB-lite"/>
    </source>
</evidence>
<dbReference type="EMBL" id="ML977726">
    <property type="protein sequence ID" value="KAF1993151.1"/>
    <property type="molecule type" value="Genomic_DNA"/>
</dbReference>
<reference evidence="2" key="1">
    <citation type="journal article" date="2020" name="Stud. Mycol.">
        <title>101 Dothideomycetes genomes: a test case for predicting lifestyles and emergence of pathogens.</title>
        <authorList>
            <person name="Haridas S."/>
            <person name="Albert R."/>
            <person name="Binder M."/>
            <person name="Bloem J."/>
            <person name="Labutti K."/>
            <person name="Salamov A."/>
            <person name="Andreopoulos B."/>
            <person name="Baker S."/>
            <person name="Barry K."/>
            <person name="Bills G."/>
            <person name="Bluhm B."/>
            <person name="Cannon C."/>
            <person name="Castanera R."/>
            <person name="Culley D."/>
            <person name="Daum C."/>
            <person name="Ezra D."/>
            <person name="Gonzalez J."/>
            <person name="Henrissat B."/>
            <person name="Kuo A."/>
            <person name="Liang C."/>
            <person name="Lipzen A."/>
            <person name="Lutzoni F."/>
            <person name="Magnuson J."/>
            <person name="Mondo S."/>
            <person name="Nolan M."/>
            <person name="Ohm R."/>
            <person name="Pangilinan J."/>
            <person name="Park H.-J."/>
            <person name="Ramirez L."/>
            <person name="Alfaro M."/>
            <person name="Sun H."/>
            <person name="Tritt A."/>
            <person name="Yoshinaga Y."/>
            <person name="Zwiers L.-H."/>
            <person name="Turgeon B."/>
            <person name="Goodwin S."/>
            <person name="Spatafora J."/>
            <person name="Crous P."/>
            <person name="Grigoriev I."/>
        </authorList>
    </citation>
    <scope>NUCLEOTIDE SEQUENCE</scope>
    <source>
        <strain evidence="2">CBS 123094</strain>
    </source>
</reference>
<accession>A0A6A5VZ53</accession>
<evidence type="ECO:0000313" key="2">
    <source>
        <dbReference type="EMBL" id="KAF1993151.1"/>
    </source>
</evidence>
<name>A0A6A5VZ53_9PLEO</name>
<proteinExistence type="predicted"/>
<organism evidence="2 3">
    <name type="scientific">Amniculicola lignicola CBS 123094</name>
    <dbReference type="NCBI Taxonomy" id="1392246"/>
    <lineage>
        <taxon>Eukaryota</taxon>
        <taxon>Fungi</taxon>
        <taxon>Dikarya</taxon>
        <taxon>Ascomycota</taxon>
        <taxon>Pezizomycotina</taxon>
        <taxon>Dothideomycetes</taxon>
        <taxon>Pleosporomycetidae</taxon>
        <taxon>Pleosporales</taxon>
        <taxon>Amniculicolaceae</taxon>
        <taxon>Amniculicola</taxon>
    </lineage>
</organism>
<feature type="region of interest" description="Disordered" evidence="1">
    <location>
        <begin position="1"/>
        <end position="41"/>
    </location>
</feature>